<dbReference type="InterPro" id="IPR027370">
    <property type="entry name" value="Znf-RING_euk"/>
</dbReference>
<dbReference type="PROSITE" id="PS50089">
    <property type="entry name" value="ZF_RING_2"/>
    <property type="match status" value="1"/>
</dbReference>
<dbReference type="SUPFAM" id="SSF57850">
    <property type="entry name" value="RING/U-box"/>
    <property type="match status" value="1"/>
</dbReference>
<dbReference type="InterPro" id="IPR011009">
    <property type="entry name" value="Kinase-like_dom_sf"/>
</dbReference>
<dbReference type="Gene3D" id="3.30.40.10">
    <property type="entry name" value="Zinc/RING finger domain, C3HC4 (zinc finger)"/>
    <property type="match status" value="1"/>
</dbReference>
<evidence type="ECO:0000256" key="7">
    <source>
        <dbReference type="PROSITE-ProRule" id="PRU00221"/>
    </source>
</evidence>
<evidence type="ECO:0000256" key="3">
    <source>
        <dbReference type="ARBA" id="ARBA00022737"/>
    </source>
</evidence>
<dbReference type="PANTHER" id="PTHR44489">
    <property type="match status" value="1"/>
</dbReference>
<dbReference type="PANTHER" id="PTHR44489:SF11">
    <property type="entry name" value="WD REPEAT DOMAIN 86"/>
    <property type="match status" value="1"/>
</dbReference>
<feature type="compositionally biased region" description="Low complexity" evidence="8">
    <location>
        <begin position="514"/>
        <end position="530"/>
    </location>
</feature>
<proteinExistence type="predicted"/>
<dbReference type="InterPro" id="IPR044715">
    <property type="entry name" value="WDR86-like"/>
</dbReference>
<dbReference type="PROSITE" id="PS50082">
    <property type="entry name" value="WD_REPEATS_2"/>
    <property type="match status" value="3"/>
</dbReference>
<feature type="domain" description="RING-type" evidence="10">
    <location>
        <begin position="11"/>
        <end position="58"/>
    </location>
</feature>
<dbReference type="Gramene" id="ERN08753">
    <property type="protein sequence ID" value="ERN08753"/>
    <property type="gene ID" value="AMTR_s00017p00245580"/>
</dbReference>
<dbReference type="AlphaFoldDB" id="W1PL52"/>
<name>W1PL52_AMBTC</name>
<dbReference type="InterPro" id="IPR020472">
    <property type="entry name" value="WD40_PAC1"/>
</dbReference>
<dbReference type="GO" id="GO:0008270">
    <property type="term" value="F:zinc ion binding"/>
    <property type="evidence" value="ECO:0007669"/>
    <property type="project" value="UniProtKB-KW"/>
</dbReference>
<evidence type="ECO:0000313" key="12">
    <source>
        <dbReference type="Proteomes" id="UP000017836"/>
    </source>
</evidence>
<protein>
    <recommendedName>
        <fullName evidence="13">RING-type domain-containing protein</fullName>
    </recommendedName>
</protein>
<keyword evidence="4 6" id="KW-0863">Zinc-finger</keyword>
<dbReference type="SMART" id="SM00184">
    <property type="entry name" value="RING"/>
    <property type="match status" value="1"/>
</dbReference>
<gene>
    <name evidence="11" type="ORF">AMTR_s00017p00245580</name>
</gene>
<reference evidence="12" key="1">
    <citation type="journal article" date="2013" name="Science">
        <title>The Amborella genome and the evolution of flowering plants.</title>
        <authorList>
            <consortium name="Amborella Genome Project"/>
        </authorList>
    </citation>
    <scope>NUCLEOTIDE SEQUENCE [LARGE SCALE GENOMIC DNA]</scope>
</reference>
<dbReference type="EMBL" id="KI393256">
    <property type="protein sequence ID" value="ERN08753.1"/>
    <property type="molecule type" value="Genomic_DNA"/>
</dbReference>
<dbReference type="PROSITE" id="PS50011">
    <property type="entry name" value="PROTEIN_KINASE_DOM"/>
    <property type="match status" value="1"/>
</dbReference>
<dbReference type="PRINTS" id="PR00320">
    <property type="entry name" value="GPROTEINBRPT"/>
</dbReference>
<dbReference type="Pfam" id="PF13445">
    <property type="entry name" value="zf-RING_UBOX"/>
    <property type="match status" value="1"/>
</dbReference>
<evidence type="ECO:0008006" key="13">
    <source>
        <dbReference type="Google" id="ProtNLM"/>
    </source>
</evidence>
<feature type="region of interest" description="Disordered" evidence="8">
    <location>
        <begin position="502"/>
        <end position="534"/>
    </location>
</feature>
<dbReference type="HOGENOM" id="CLU_021948_0_0_1"/>
<keyword evidence="5" id="KW-0862">Zinc</keyword>
<evidence type="ECO:0000256" key="8">
    <source>
        <dbReference type="SAM" id="MobiDB-lite"/>
    </source>
</evidence>
<dbReference type="PROSITE" id="PS50294">
    <property type="entry name" value="WD_REPEATS_REGION"/>
    <property type="match status" value="1"/>
</dbReference>
<dbReference type="SUPFAM" id="SSF50978">
    <property type="entry name" value="WD40 repeat-like"/>
    <property type="match status" value="1"/>
</dbReference>
<dbReference type="InterPro" id="IPR000719">
    <property type="entry name" value="Prot_kinase_dom"/>
</dbReference>
<dbReference type="Pfam" id="PF00400">
    <property type="entry name" value="WD40"/>
    <property type="match status" value="4"/>
</dbReference>
<dbReference type="GO" id="GO:0005524">
    <property type="term" value="F:ATP binding"/>
    <property type="evidence" value="ECO:0007669"/>
    <property type="project" value="InterPro"/>
</dbReference>
<evidence type="ECO:0000256" key="6">
    <source>
        <dbReference type="PROSITE-ProRule" id="PRU00175"/>
    </source>
</evidence>
<evidence type="ECO:0000259" key="9">
    <source>
        <dbReference type="PROSITE" id="PS50011"/>
    </source>
</evidence>
<dbReference type="SMART" id="SM00320">
    <property type="entry name" value="WD40"/>
    <property type="match status" value="6"/>
</dbReference>
<dbReference type="InterPro" id="IPR017907">
    <property type="entry name" value="Znf_RING_CS"/>
</dbReference>
<sequence>MNTMEMDIPECPVCLQVYDPHQVIPRVLACGHSLCQLCIVNLPSHDNFAGTIRCPQCNHLVPFPPQGPSALPKNIDLLRLVRTSANPKTSPGNGSDPHLKTLANSDFDDNCSNVRFARSFDASFYETWREYVIPSEAIEASSSSTTKGSDEFVDMQFEGRVMFSWRNWLKKDQEVSLLPVARDSSLSGSQRLRLSYMTRVMEMLNRLRKEQREELELLLKASMLRRRLSRTYGLWMDSDGVLMLVFERIAHHGSALDFDFLVDSDELQGGFSEHGLEMILRIGLELCEAFMELHAEGIAIGYLGPSCFGIDELGLVVLDLKNVLLIGRGIRMFLDQDCTFSDLVRAQKFLSPELFNALSNDLLPSRGGFSFSFKSDSWTLACVFLHLIFNQKSRIEEFFCTICSRSDETVVLKEKLAYIMELLNSNKQFEPLGYLLSKCLDYDTESRPDVIDIWRCMRTDLIESPWNSTVSGLVTQEEAVCCLVAGELLVLSNTVERTMQKMQKKSDSHLSSVETSGNGNTDGNDEGGSNMVPDMESLTLDGHHDCITGLAICGDYLLSSSFDKTIGVWSLKDFSHVQFLKGHGHRIVALLVVHAKETLCVSGDSGNNIFVWTISPVLVHEPIKKWSEHNDWRYSGVHALAASGANYLYSGSGDKSIKVWSLEDYTLICTMTGHKSAVSSMAVKDGILYSGSWDGTVRLWWINSHTPLAVLGDDASSSVSCVSALSVDHSILVASYENGSIKMWRNGVLLNSEQINGGAIVALEMRSKWLFTGGWDKIVNIHELQEREFDVDIRPVGVVDCDTVVTSLLYGNGKLFIGLSGKVIKVWS</sequence>
<evidence type="ECO:0000256" key="1">
    <source>
        <dbReference type="ARBA" id="ARBA00022574"/>
    </source>
</evidence>
<dbReference type="STRING" id="13333.W1PL52"/>
<evidence type="ECO:0000256" key="5">
    <source>
        <dbReference type="ARBA" id="ARBA00022833"/>
    </source>
</evidence>
<keyword evidence="2" id="KW-0479">Metal-binding</keyword>
<dbReference type="eggNOG" id="ENOG502QT1J">
    <property type="taxonomic scope" value="Eukaryota"/>
</dbReference>
<keyword evidence="3" id="KW-0677">Repeat</keyword>
<dbReference type="InterPro" id="IPR036322">
    <property type="entry name" value="WD40_repeat_dom_sf"/>
</dbReference>
<dbReference type="PROSITE" id="PS00518">
    <property type="entry name" value="ZF_RING_1"/>
    <property type="match status" value="1"/>
</dbReference>
<evidence type="ECO:0000256" key="2">
    <source>
        <dbReference type="ARBA" id="ARBA00022723"/>
    </source>
</evidence>
<dbReference type="InterPro" id="IPR001841">
    <property type="entry name" value="Znf_RING"/>
</dbReference>
<dbReference type="GO" id="GO:0004672">
    <property type="term" value="F:protein kinase activity"/>
    <property type="evidence" value="ECO:0007669"/>
    <property type="project" value="InterPro"/>
</dbReference>
<evidence type="ECO:0000313" key="11">
    <source>
        <dbReference type="EMBL" id="ERN08753.1"/>
    </source>
</evidence>
<evidence type="ECO:0000256" key="4">
    <source>
        <dbReference type="ARBA" id="ARBA00022771"/>
    </source>
</evidence>
<dbReference type="OMA" id="WKCINGS"/>
<feature type="repeat" description="WD" evidence="7">
    <location>
        <begin position="646"/>
        <end position="670"/>
    </location>
</feature>
<evidence type="ECO:0000259" key="10">
    <source>
        <dbReference type="PROSITE" id="PS50089"/>
    </source>
</evidence>
<dbReference type="SUPFAM" id="SSF56112">
    <property type="entry name" value="Protein kinase-like (PK-like)"/>
    <property type="match status" value="1"/>
</dbReference>
<dbReference type="InterPro" id="IPR001680">
    <property type="entry name" value="WD40_rpt"/>
</dbReference>
<dbReference type="InterPro" id="IPR015943">
    <property type="entry name" value="WD40/YVTN_repeat-like_dom_sf"/>
</dbReference>
<accession>W1PL52</accession>
<feature type="domain" description="Protein kinase" evidence="9">
    <location>
        <begin position="152"/>
        <end position="467"/>
    </location>
</feature>
<organism evidence="11 12">
    <name type="scientific">Amborella trichopoda</name>
    <dbReference type="NCBI Taxonomy" id="13333"/>
    <lineage>
        <taxon>Eukaryota</taxon>
        <taxon>Viridiplantae</taxon>
        <taxon>Streptophyta</taxon>
        <taxon>Embryophyta</taxon>
        <taxon>Tracheophyta</taxon>
        <taxon>Spermatophyta</taxon>
        <taxon>Magnoliopsida</taxon>
        <taxon>Amborellales</taxon>
        <taxon>Amborellaceae</taxon>
        <taxon>Amborella</taxon>
    </lineage>
</organism>
<keyword evidence="1 7" id="KW-0853">WD repeat</keyword>
<dbReference type="Proteomes" id="UP000017836">
    <property type="component" value="Unassembled WGS sequence"/>
</dbReference>
<keyword evidence="12" id="KW-1185">Reference proteome</keyword>
<feature type="repeat" description="WD" evidence="7">
    <location>
        <begin position="540"/>
        <end position="579"/>
    </location>
</feature>
<dbReference type="Gene3D" id="1.10.510.10">
    <property type="entry name" value="Transferase(Phosphotransferase) domain 1"/>
    <property type="match status" value="1"/>
</dbReference>
<dbReference type="Gene3D" id="2.130.10.10">
    <property type="entry name" value="YVTN repeat-like/Quinoprotein amine dehydrogenase"/>
    <property type="match status" value="2"/>
</dbReference>
<dbReference type="InterPro" id="IPR013083">
    <property type="entry name" value="Znf_RING/FYVE/PHD"/>
</dbReference>
<feature type="repeat" description="WD" evidence="7">
    <location>
        <begin position="671"/>
        <end position="710"/>
    </location>
</feature>